<dbReference type="OrthoDB" id="5272418at2759"/>
<dbReference type="EMBL" id="KE148179">
    <property type="protein sequence ID" value="EPE02428.1"/>
    <property type="molecule type" value="Genomic_DNA"/>
</dbReference>
<proteinExistence type="predicted"/>
<dbReference type="VEuPathDB" id="FungiDB:F503_00696"/>
<feature type="signal peptide" evidence="1">
    <location>
        <begin position="1"/>
        <end position="19"/>
    </location>
</feature>
<sequence>MHLTMKAIASLSALSAVTAAAVTGDAFNNKTASDGTPAITTHIWTGEVNTETQTLYGDSVETLTSQDIVNQIYNADPTANKTALMAEVGKSGMTLVAMDKGTPEDLPDIGIPSMPWKGIGGPFTDYNNTVITYAYSCGDYATADEAMVRKGAYKLRNKPGEIAFTPAGRCARHWCKDTTAMFVCNEEDEDVTIPQYNVGWMTDRLHRLCCDDNGGKSGRMWHYKLKYSVVMGYANCKEDAETNQPYAYGLGNNQHCRGSSPGIW</sequence>
<keyword evidence="3" id="KW-1185">Reference proteome</keyword>
<evidence type="ECO:0000313" key="3">
    <source>
        <dbReference type="Proteomes" id="UP000016923"/>
    </source>
</evidence>
<keyword evidence="1" id="KW-0732">Signal</keyword>
<gene>
    <name evidence="2" type="ORF">F503_00696</name>
</gene>
<reference evidence="2 3" key="1">
    <citation type="journal article" date="2013" name="BMC Genomics">
        <title>The genome and transcriptome of the pine saprophyte Ophiostoma piceae, and a comparison with the bark beetle-associated pine pathogen Grosmannia clavigera.</title>
        <authorList>
            <person name="Haridas S."/>
            <person name="Wang Y."/>
            <person name="Lim L."/>
            <person name="Massoumi Alamouti S."/>
            <person name="Jackman S."/>
            <person name="Docking R."/>
            <person name="Robertson G."/>
            <person name="Birol I."/>
            <person name="Bohlmann J."/>
            <person name="Breuil C."/>
        </authorList>
    </citation>
    <scope>NUCLEOTIDE SEQUENCE [LARGE SCALE GENOMIC DNA]</scope>
    <source>
        <strain evidence="2 3">UAMH 11346</strain>
    </source>
</reference>
<evidence type="ECO:0008006" key="4">
    <source>
        <dbReference type="Google" id="ProtNLM"/>
    </source>
</evidence>
<accession>S3C895</accession>
<dbReference type="AlphaFoldDB" id="S3C895"/>
<dbReference type="eggNOG" id="ENOG502T449">
    <property type="taxonomic scope" value="Eukaryota"/>
</dbReference>
<dbReference type="HOGENOM" id="CLU_1054096_0_0_1"/>
<evidence type="ECO:0000256" key="1">
    <source>
        <dbReference type="SAM" id="SignalP"/>
    </source>
</evidence>
<organism evidence="2 3">
    <name type="scientific">Ophiostoma piceae (strain UAMH 11346)</name>
    <name type="common">Sap stain fungus</name>
    <dbReference type="NCBI Taxonomy" id="1262450"/>
    <lineage>
        <taxon>Eukaryota</taxon>
        <taxon>Fungi</taxon>
        <taxon>Dikarya</taxon>
        <taxon>Ascomycota</taxon>
        <taxon>Pezizomycotina</taxon>
        <taxon>Sordariomycetes</taxon>
        <taxon>Sordariomycetidae</taxon>
        <taxon>Ophiostomatales</taxon>
        <taxon>Ophiostomataceae</taxon>
        <taxon>Ophiostoma</taxon>
    </lineage>
</organism>
<feature type="chain" id="PRO_5004506950" description="Secreted protein" evidence="1">
    <location>
        <begin position="20"/>
        <end position="264"/>
    </location>
</feature>
<protein>
    <recommendedName>
        <fullName evidence="4">Secreted protein</fullName>
    </recommendedName>
</protein>
<dbReference type="Proteomes" id="UP000016923">
    <property type="component" value="Unassembled WGS sequence"/>
</dbReference>
<name>S3C895_OPHP1</name>
<evidence type="ECO:0000313" key="2">
    <source>
        <dbReference type="EMBL" id="EPE02428.1"/>
    </source>
</evidence>